<dbReference type="Gene3D" id="3.40.366.10">
    <property type="entry name" value="Malonyl-Coenzyme A Acyl Carrier Protein, domain 2"/>
    <property type="match status" value="1"/>
</dbReference>
<dbReference type="PROSITE" id="PS52019">
    <property type="entry name" value="PKS_MFAS_DH"/>
    <property type="match status" value="1"/>
</dbReference>
<evidence type="ECO:0000259" key="11">
    <source>
        <dbReference type="PROSITE" id="PS52004"/>
    </source>
</evidence>
<dbReference type="RefSeq" id="WP_226599688.1">
    <property type="nucleotide sequence ID" value="NZ_BNDY01000017.1"/>
</dbReference>
<dbReference type="InterPro" id="IPR020841">
    <property type="entry name" value="PKS_Beta-ketoAc_synthase_dom"/>
</dbReference>
<keyword evidence="2" id="KW-0596">Phosphopantetheine</keyword>
<dbReference type="Proteomes" id="UP001050808">
    <property type="component" value="Unassembled WGS sequence"/>
</dbReference>
<dbReference type="Pfam" id="PF21089">
    <property type="entry name" value="PKS_DH_N"/>
    <property type="match status" value="1"/>
</dbReference>
<dbReference type="InterPro" id="IPR029063">
    <property type="entry name" value="SAM-dependent_MTases_sf"/>
</dbReference>
<dbReference type="CDD" id="cd05195">
    <property type="entry name" value="enoyl_red"/>
    <property type="match status" value="1"/>
</dbReference>
<dbReference type="InterPro" id="IPR049552">
    <property type="entry name" value="PKS_DH_N"/>
</dbReference>
<dbReference type="Gene3D" id="3.90.180.10">
    <property type="entry name" value="Medium-chain alcohol dehydrogenases, catalytic domain"/>
    <property type="match status" value="1"/>
</dbReference>
<dbReference type="SMART" id="SM00826">
    <property type="entry name" value="PKS_DH"/>
    <property type="match status" value="1"/>
</dbReference>
<feature type="region of interest" description="N-terminal hotdog fold" evidence="9">
    <location>
        <begin position="896"/>
        <end position="1016"/>
    </location>
</feature>
<dbReference type="Pfam" id="PF08659">
    <property type="entry name" value="KR"/>
    <property type="match status" value="1"/>
</dbReference>
<dbReference type="InterPro" id="IPR013149">
    <property type="entry name" value="ADH-like_C"/>
</dbReference>
<dbReference type="InterPro" id="IPR014043">
    <property type="entry name" value="Acyl_transferase_dom"/>
</dbReference>
<dbReference type="InterPro" id="IPR036291">
    <property type="entry name" value="NAD(P)-bd_dom_sf"/>
</dbReference>
<comment type="pathway">
    <text evidence="1">Antibiotic biosynthesis.</text>
</comment>
<dbReference type="PANTHER" id="PTHR43775">
    <property type="entry name" value="FATTY ACID SYNTHASE"/>
    <property type="match status" value="1"/>
</dbReference>
<dbReference type="SUPFAM" id="SSF53901">
    <property type="entry name" value="Thiolase-like"/>
    <property type="match status" value="1"/>
</dbReference>
<dbReference type="Gene3D" id="3.30.70.3290">
    <property type="match status" value="1"/>
</dbReference>
<feature type="domain" description="PKS/mFAS DH" evidence="12">
    <location>
        <begin position="896"/>
        <end position="1171"/>
    </location>
</feature>
<evidence type="ECO:0000313" key="14">
    <source>
        <dbReference type="Proteomes" id="UP001050808"/>
    </source>
</evidence>
<dbReference type="InterPro" id="IPR049551">
    <property type="entry name" value="PKS_DH_C"/>
</dbReference>
<dbReference type="PANTHER" id="PTHR43775:SF37">
    <property type="entry name" value="SI:DKEY-61P9.11"/>
    <property type="match status" value="1"/>
</dbReference>
<dbReference type="Gene3D" id="3.10.129.110">
    <property type="entry name" value="Polyketide synthase dehydratase"/>
    <property type="match status" value="1"/>
</dbReference>
<dbReference type="PROSITE" id="PS52004">
    <property type="entry name" value="KS3_2"/>
    <property type="match status" value="1"/>
</dbReference>
<dbReference type="InterPro" id="IPR020806">
    <property type="entry name" value="PKS_PP-bd"/>
</dbReference>
<dbReference type="SMART" id="SM00822">
    <property type="entry name" value="PKS_KR"/>
    <property type="match status" value="1"/>
</dbReference>
<dbReference type="InterPro" id="IPR049900">
    <property type="entry name" value="PKS_mFAS_DH"/>
</dbReference>
<reference evidence="13" key="1">
    <citation type="submission" date="2024-05" db="EMBL/GenBank/DDBJ databases">
        <title>Whole genome shotgun sequence of Streptomyces violascens NBRC 12920.</title>
        <authorList>
            <person name="Komaki H."/>
            <person name="Tamura T."/>
        </authorList>
    </citation>
    <scope>NUCLEOTIDE SEQUENCE</scope>
    <source>
        <strain evidence="13">NBRC 12920</strain>
    </source>
</reference>
<dbReference type="SMART" id="SM00827">
    <property type="entry name" value="PKS_AT"/>
    <property type="match status" value="1"/>
</dbReference>
<dbReference type="InterPro" id="IPR013968">
    <property type="entry name" value="PKS_KR"/>
</dbReference>
<dbReference type="SMART" id="SM00829">
    <property type="entry name" value="PKS_ER"/>
    <property type="match status" value="1"/>
</dbReference>
<dbReference type="Pfam" id="PF00107">
    <property type="entry name" value="ADH_zinc_N"/>
    <property type="match status" value="1"/>
</dbReference>
<feature type="active site" description="Proton donor; for dehydratase activity" evidence="9">
    <location>
        <position position="1089"/>
    </location>
</feature>
<evidence type="ECO:0000256" key="8">
    <source>
        <dbReference type="ARBA" id="ARBA00023315"/>
    </source>
</evidence>
<keyword evidence="5" id="KW-0521">NADP</keyword>
<dbReference type="PROSITE" id="PS00606">
    <property type="entry name" value="KS3_1"/>
    <property type="match status" value="1"/>
</dbReference>
<dbReference type="InterPro" id="IPR042104">
    <property type="entry name" value="PKS_dehydratase_sf"/>
</dbReference>
<keyword evidence="14" id="KW-1185">Reference proteome</keyword>
<dbReference type="SUPFAM" id="SSF52151">
    <property type="entry name" value="FabD/lysophospholipase-like"/>
    <property type="match status" value="1"/>
</dbReference>
<gene>
    <name evidence="13" type="primary">wcbR</name>
    <name evidence="13" type="ORF">Sviol_60680</name>
</gene>
<dbReference type="InterPro" id="IPR032821">
    <property type="entry name" value="PKS_assoc"/>
</dbReference>
<evidence type="ECO:0000256" key="7">
    <source>
        <dbReference type="ARBA" id="ARBA00023268"/>
    </source>
</evidence>
<keyword evidence="4" id="KW-0808">Transferase</keyword>
<dbReference type="InterPro" id="IPR011032">
    <property type="entry name" value="GroES-like_sf"/>
</dbReference>
<dbReference type="Pfam" id="PF08242">
    <property type="entry name" value="Methyltransf_12"/>
    <property type="match status" value="1"/>
</dbReference>
<dbReference type="InterPro" id="IPR020843">
    <property type="entry name" value="ER"/>
</dbReference>
<dbReference type="SUPFAM" id="SSF53335">
    <property type="entry name" value="S-adenosyl-L-methionine-dependent methyltransferases"/>
    <property type="match status" value="1"/>
</dbReference>
<feature type="domain" description="Ketosynthase family 3 (KS3)" evidence="11">
    <location>
        <begin position="10"/>
        <end position="434"/>
    </location>
</feature>
<dbReference type="SUPFAM" id="SSF47336">
    <property type="entry name" value="ACP-like"/>
    <property type="match status" value="1"/>
</dbReference>
<sequence length="2474" mass="262711">MSAQLPFPSDDSIAVVGAACRLPGGINSLADLWAVLVTGRDMVGEVPADRFPAGDFVDETRRRPGQSYTAAGGFLHDIYGFDASYFTGISPREASRMDPQQRLLLEMAVEALDDAGIDSTALEGTDTSVFIGCSSRDYGELQAHSPESGNAYTVTGMAGAIVANRLSHFFDWRGQSVMVDTACSSALTAVHQACEHLKAGHSRVAVAGGVNVLINPQGFSGFSAASMLSPTGRCRAFSAQADGFVRAEGGGLVLLKRLSDARADGDRIHGVILGSGTNNDGRTPGLALPSASAQQALLRDVYDRAGVLPDDLAYLEAHGTGTPVGDPLECEAVGRVLGRGRSTGALPIGSVKTNVGHLEAASGIAGLLKALLVLKHRQIPASLHGEQLNPSIDFTELNVHPVTRPQPLAHDGLPLAGVNSFGFGGANAHVILAASAPNSPGADKAAPDDSTSHRALPVVVSARTDQALRVACQEMAQHLQFTTDPFYDVAFTATMRRHHHERRVGVLAASAAEAADALLSLAPADDPGHSASVTGRPGKVAFVFSGNGSQWPGMGTDLLRTEPVFRTAVEAVDAELSPQLGWSVLDELTADAPCLARTEVAQPLLFAFQVGLLRLLASYGVEPDAVAGHSVGEIAAAYASGCLNLRQACQVVVARSTAQAATAGTGRMAACGLGPKEAEKELAAYHGRIEMAGINSDHDVTLAGHAEALADLGRQLTAREVFFRELDLDYAFHSRAMDPIRQELTGSLLPLRPACHQRTFVSSVTGDRLEGSRLDADYWWRNVREPVRFAEAVRALADSGCTQFVEIGPHAVLAGYLRRLVGAEATVPLCRREQDAPASIRRGAARVIAVGARPHRCFPRAGTAVSLPSYPFQREHCRNGQPDWWVAVPQDKTLRHPLLGRRAAVAEPTWHQLLSTNRVGWLTDHQVDGSIVMPGACYIEAFLAAGRAAFSAACEVTDLDIVRPLTLPDDDDPTSVTIQTSLSEEDGLACFASRTTPGGDWTLHARGRVRRLLDPAPQAIDPAAVRSHLSGPVIEAATHYDHAERAGLAYGPAFQVLTALYVGDGETLAVYRLPLNDHEPLEAHPVILDGALQTSGPLLAAAADGKMFLPTAVAATRVWRSLPSQGLVHVRLRDLSGSDALVDITIAGEDGTVCAELTGCRMRGVEAAGRKPAPVQELTHTLRAADSTPLPFGVACLWPDPEETVTATAAQRRELEARHPDGYADFAPQVKTAVGHWAAAAFTELLPRANEFGIDDLLAAGVRPQHGRYLRLLARLAERAGLLRAVTVEGEDRWCPTGAAQPHEQTQQLVDRFPEWVTAVAVYVRCGRHLTDILTGRADPRELLFTEADRHLVEGFYSDTPQVRMQARHASVLLARMLRDWPKDRPLRVLEVGAGTGGLTAHLLPLLPAPLTTYVYSDISAAFFPRAGARFADFDFVTYRTLDINTNAWEQGFTPGSFDLIVASNVLHATQDLRASCGRIAELLAPGGQLLAVESHDTDILGPCFGLLEDFWAFTDTDVRSSPLLDRDSWPAVLRAGGFDTTAQTGSAQSEADQDYSVLLARRAEPGTAAVPPARAAGHWVIVTADRGDVKAQHLGRALTAAGATSVRITDGVAQQPLTTAPPPVGVVALLCQTAAADDAVETVTGNTELIRTAAALCTPADDGTSALWVVTGPTGLFHSPEHTDEASPVYAAAWGVGRVLGNERPLLKVRRVSLHPSGDVDQDTQRLIHELLHADDEDEVVLAGGGRFTPRVATLPPVTRTVRAGDHYALRLERPGHDPVVTWTATDAPVPAPGEVVVQVRAAALNYRDVMLAQGMLPPGAEPATGTAPRLGLECAGDVVAVGPDVASLHVGDRVYAFAHGALASHVTVRLEQTGSIPDHLTYAEAATLPAVYLTVQHSLERCAGLRAGETLLVHGGAGGIGLAALSHARHVGARVVATAGSPAKRDLLRALGVEDVLNSRDLSFAHDVRRLTGSGVDVVLNSLAGEAIGRSLECLRPGGRFVELGKRDIYANSPLLLRPFRANLSYHAVDITRLIVDTPAEAAAAFATVTRRITDGTYRPLPHRAYPADRVAEALSSLRHSRHLGKVVITFSDTEPVEVHQPVGSVRLDPAATYLITGGLSGLGAATARHLADRGARHLALIGRRGATSPEASALLEDLSRRGAQATALAADVTDRQAITRIIREAAEQGRPVRGVVHAAMQLDDAPLDELTPDRVRQVLAAKVRGAQILDEADKDCVLDFFVTYSSVAALVGNLHQAPYAAANLYLESLMRRRRAQGRPGLALAWGGISDTGYVARTLLADTIARSGIGLISPRTAMDALDRHLALATEAAVTVGVMDWERLAHILPALTGPRFSAQLIDVTGTTTPQAADGLRQRLKKATNDTERITVITDALTAIAADILQTSPDRVSTTANLTDLGLDSLMGAELKVQLQRAFGCEFPLMELMGAATLAGVAQRLDVLVQRHEQEPTG</sequence>
<evidence type="ECO:0000256" key="4">
    <source>
        <dbReference type="ARBA" id="ARBA00022679"/>
    </source>
</evidence>
<keyword evidence="8" id="KW-0012">Acyltransferase</keyword>
<evidence type="ECO:0000256" key="2">
    <source>
        <dbReference type="ARBA" id="ARBA00022450"/>
    </source>
</evidence>
<evidence type="ECO:0000256" key="6">
    <source>
        <dbReference type="ARBA" id="ARBA00023194"/>
    </source>
</evidence>
<feature type="domain" description="Carrier" evidence="10">
    <location>
        <begin position="2388"/>
        <end position="2465"/>
    </location>
</feature>
<accession>A0ABQ3QWK9</accession>
<dbReference type="Pfam" id="PF16197">
    <property type="entry name" value="KAsynt_C_assoc"/>
    <property type="match status" value="1"/>
</dbReference>
<evidence type="ECO:0000259" key="10">
    <source>
        <dbReference type="PROSITE" id="PS50075"/>
    </source>
</evidence>
<evidence type="ECO:0000256" key="3">
    <source>
        <dbReference type="ARBA" id="ARBA00022553"/>
    </source>
</evidence>
<dbReference type="Gene3D" id="3.40.47.10">
    <property type="match status" value="1"/>
</dbReference>
<dbReference type="InterPro" id="IPR016035">
    <property type="entry name" value="Acyl_Trfase/lysoPLipase"/>
</dbReference>
<dbReference type="Gene3D" id="3.40.50.150">
    <property type="entry name" value="Vaccinia Virus protein VP39"/>
    <property type="match status" value="1"/>
</dbReference>
<dbReference type="Pfam" id="PF02801">
    <property type="entry name" value="Ketoacyl-synt_C"/>
    <property type="match status" value="1"/>
</dbReference>
<keyword evidence="3" id="KW-0597">Phosphoprotein</keyword>
<dbReference type="EMBL" id="BNDY01000017">
    <property type="protein sequence ID" value="GHI41660.1"/>
    <property type="molecule type" value="Genomic_DNA"/>
</dbReference>
<dbReference type="InterPro" id="IPR014030">
    <property type="entry name" value="Ketoacyl_synth_N"/>
</dbReference>
<dbReference type="SMART" id="SM00825">
    <property type="entry name" value="PKS_KS"/>
    <property type="match status" value="1"/>
</dbReference>
<comment type="caution">
    <text evidence="13">The sequence shown here is derived from an EMBL/GenBank/DDBJ whole genome shotgun (WGS) entry which is preliminary data.</text>
</comment>
<evidence type="ECO:0000256" key="5">
    <source>
        <dbReference type="ARBA" id="ARBA00022857"/>
    </source>
</evidence>
<dbReference type="Gene3D" id="1.10.1200.10">
    <property type="entry name" value="ACP-like"/>
    <property type="match status" value="1"/>
</dbReference>
<dbReference type="Pfam" id="PF00550">
    <property type="entry name" value="PP-binding"/>
    <property type="match status" value="1"/>
</dbReference>
<dbReference type="Pfam" id="PF14765">
    <property type="entry name" value="PS-DH"/>
    <property type="match status" value="1"/>
</dbReference>
<dbReference type="Gene3D" id="3.40.50.720">
    <property type="entry name" value="NAD(P)-binding Rossmann-like Domain"/>
    <property type="match status" value="3"/>
</dbReference>
<dbReference type="InterPro" id="IPR050091">
    <property type="entry name" value="PKS_NRPS_Biosynth_Enz"/>
</dbReference>
<dbReference type="SUPFAM" id="SSF55048">
    <property type="entry name" value="Probable ACP-binding domain of malonyl-CoA ACP transacylase"/>
    <property type="match status" value="1"/>
</dbReference>
<dbReference type="InterPro" id="IPR057326">
    <property type="entry name" value="KR_dom"/>
</dbReference>
<dbReference type="SMART" id="SM00823">
    <property type="entry name" value="PKS_PP"/>
    <property type="match status" value="1"/>
</dbReference>
<dbReference type="InterPro" id="IPR014031">
    <property type="entry name" value="Ketoacyl_synth_C"/>
</dbReference>
<feature type="region of interest" description="C-terminal hotdog fold" evidence="9">
    <location>
        <begin position="1030"/>
        <end position="1171"/>
    </location>
</feature>
<dbReference type="Pfam" id="PF08240">
    <property type="entry name" value="ADH_N"/>
    <property type="match status" value="1"/>
</dbReference>
<dbReference type="InterPro" id="IPR020807">
    <property type="entry name" value="PKS_DH"/>
</dbReference>
<name>A0ABQ3QWK9_9ACTN</name>
<dbReference type="PROSITE" id="PS50075">
    <property type="entry name" value="CARRIER"/>
    <property type="match status" value="1"/>
</dbReference>
<dbReference type="InterPro" id="IPR016039">
    <property type="entry name" value="Thiolase-like"/>
</dbReference>
<evidence type="ECO:0000256" key="1">
    <source>
        <dbReference type="ARBA" id="ARBA00004792"/>
    </source>
</evidence>
<dbReference type="InterPro" id="IPR009081">
    <property type="entry name" value="PP-bd_ACP"/>
</dbReference>
<proteinExistence type="predicted"/>
<dbReference type="Pfam" id="PF00109">
    <property type="entry name" value="ketoacyl-synt"/>
    <property type="match status" value="1"/>
</dbReference>
<dbReference type="InterPro" id="IPR001227">
    <property type="entry name" value="Ac_transferase_dom_sf"/>
</dbReference>
<evidence type="ECO:0000259" key="12">
    <source>
        <dbReference type="PROSITE" id="PS52019"/>
    </source>
</evidence>
<dbReference type="Pfam" id="PF00698">
    <property type="entry name" value="Acyl_transf_1"/>
    <property type="match status" value="1"/>
</dbReference>
<dbReference type="InterPro" id="IPR018201">
    <property type="entry name" value="Ketoacyl_synth_AS"/>
</dbReference>
<dbReference type="SUPFAM" id="SSF51735">
    <property type="entry name" value="NAD(P)-binding Rossmann-fold domains"/>
    <property type="match status" value="3"/>
</dbReference>
<dbReference type="InterPro" id="IPR013217">
    <property type="entry name" value="Methyltransf_12"/>
</dbReference>
<keyword evidence="6" id="KW-0045">Antibiotic biosynthesis</keyword>
<dbReference type="InterPro" id="IPR036736">
    <property type="entry name" value="ACP-like_sf"/>
</dbReference>
<dbReference type="SUPFAM" id="SSF50129">
    <property type="entry name" value="GroES-like"/>
    <property type="match status" value="1"/>
</dbReference>
<evidence type="ECO:0000313" key="13">
    <source>
        <dbReference type="EMBL" id="GHI41660.1"/>
    </source>
</evidence>
<organism evidence="13 14">
    <name type="scientific">Streptomyces violascens</name>
    <dbReference type="NCBI Taxonomy" id="67381"/>
    <lineage>
        <taxon>Bacteria</taxon>
        <taxon>Bacillati</taxon>
        <taxon>Actinomycetota</taxon>
        <taxon>Actinomycetes</taxon>
        <taxon>Kitasatosporales</taxon>
        <taxon>Streptomycetaceae</taxon>
        <taxon>Streptomyces</taxon>
    </lineage>
</organism>
<evidence type="ECO:0000256" key="9">
    <source>
        <dbReference type="PROSITE-ProRule" id="PRU01363"/>
    </source>
</evidence>
<dbReference type="InterPro" id="IPR016036">
    <property type="entry name" value="Malonyl_transacylase_ACP-bd"/>
</dbReference>
<keyword evidence="7" id="KW-0511">Multifunctional enzyme</keyword>
<dbReference type="CDD" id="cd02440">
    <property type="entry name" value="AdoMet_MTases"/>
    <property type="match status" value="1"/>
</dbReference>
<feature type="active site" description="Proton acceptor; for dehydratase activity" evidence="9">
    <location>
        <position position="925"/>
    </location>
</feature>
<dbReference type="InterPro" id="IPR013154">
    <property type="entry name" value="ADH-like_N"/>
</dbReference>
<protein>
    <submittedName>
        <fullName evidence="13">Polyketide synthase</fullName>
    </submittedName>
</protein>
<dbReference type="CDD" id="cd00833">
    <property type="entry name" value="PKS"/>
    <property type="match status" value="1"/>
</dbReference>